<dbReference type="RefSeq" id="WP_157623845.1">
    <property type="nucleotide sequence ID" value="NZ_JBHEZZ010000003.1"/>
</dbReference>
<keyword evidence="2" id="KW-1185">Reference proteome</keyword>
<dbReference type="EMBL" id="JBHEZZ010000003">
    <property type="protein sequence ID" value="MFC1401206.1"/>
    <property type="molecule type" value="Genomic_DNA"/>
</dbReference>
<organism evidence="1 2">
    <name type="scientific">Streptacidiphilus cavernicola</name>
    <dbReference type="NCBI Taxonomy" id="3342716"/>
    <lineage>
        <taxon>Bacteria</taxon>
        <taxon>Bacillati</taxon>
        <taxon>Actinomycetota</taxon>
        <taxon>Actinomycetes</taxon>
        <taxon>Kitasatosporales</taxon>
        <taxon>Streptomycetaceae</taxon>
        <taxon>Streptacidiphilus</taxon>
    </lineage>
</organism>
<sequence length="48" mass="5163">MPEKLLDTEVICGVLHQDTANSDDAPADIAELHKAASIWCAVYIPPSI</sequence>
<protein>
    <submittedName>
        <fullName evidence="1">Uncharacterized protein</fullName>
    </submittedName>
</protein>
<accession>A0ABV6UIE3</accession>
<gene>
    <name evidence="1" type="ORF">ACEZDJ_07890</name>
</gene>
<comment type="caution">
    <text evidence="1">The sequence shown here is derived from an EMBL/GenBank/DDBJ whole genome shotgun (WGS) entry which is preliminary data.</text>
</comment>
<dbReference type="Proteomes" id="UP001592528">
    <property type="component" value="Unassembled WGS sequence"/>
</dbReference>
<evidence type="ECO:0000313" key="1">
    <source>
        <dbReference type="EMBL" id="MFC1401206.1"/>
    </source>
</evidence>
<name>A0ABV6UIE3_9ACTN</name>
<reference evidence="1 2" key="1">
    <citation type="submission" date="2024-09" db="EMBL/GenBank/DDBJ databases">
        <authorList>
            <person name="Lee S.D."/>
        </authorList>
    </citation>
    <scope>NUCLEOTIDE SEQUENCE [LARGE SCALE GENOMIC DNA]</scope>
    <source>
        <strain evidence="1 2">N1-5</strain>
    </source>
</reference>
<evidence type="ECO:0000313" key="2">
    <source>
        <dbReference type="Proteomes" id="UP001592528"/>
    </source>
</evidence>
<proteinExistence type="predicted"/>